<gene>
    <name evidence="2" type="ORF">HYFRA_00000618</name>
</gene>
<feature type="region of interest" description="Disordered" evidence="1">
    <location>
        <begin position="226"/>
        <end position="253"/>
    </location>
</feature>
<feature type="compositionally biased region" description="Basic residues" evidence="1">
    <location>
        <begin position="1"/>
        <end position="11"/>
    </location>
</feature>
<dbReference type="Proteomes" id="UP000696280">
    <property type="component" value="Unassembled WGS sequence"/>
</dbReference>
<dbReference type="OrthoDB" id="21416at2759"/>
<dbReference type="AlphaFoldDB" id="A0A9N9L503"/>
<sequence length="253" mass="28085">MLKRRQPRKHLLMCQTRATRIRTTDASSDLEKLGFQVENEDNPASEPPKSSSEGSSNNSNSSTDSDSGDEGTIPGDRPTSEEEPRYGRNTTGELALFGDSDDNDSDIYVTTAKNLLRKSSTERGMITVFDVYQTPPKQIFLHNHQLSVTLKFSPPAIHPTQPLVVWPLSGGKILFAGFVTNSYFTRGFKPTISRARDLLVKPSYSGDGKYLHFASLEAEVRFSPEDRKAFQKANRKKKRASGKGENTPSLEAL</sequence>
<evidence type="ECO:0000313" key="3">
    <source>
        <dbReference type="Proteomes" id="UP000696280"/>
    </source>
</evidence>
<accession>A0A9N9L503</accession>
<name>A0A9N9L503_9HELO</name>
<feature type="compositionally biased region" description="Low complexity" evidence="1">
    <location>
        <begin position="50"/>
        <end position="65"/>
    </location>
</feature>
<feature type="region of interest" description="Disordered" evidence="1">
    <location>
        <begin position="1"/>
        <end position="98"/>
    </location>
</feature>
<feature type="compositionally biased region" description="Polar residues" evidence="1">
    <location>
        <begin position="244"/>
        <end position="253"/>
    </location>
</feature>
<reference evidence="2" key="1">
    <citation type="submission" date="2021-07" db="EMBL/GenBank/DDBJ databases">
        <authorList>
            <person name="Durling M."/>
        </authorList>
    </citation>
    <scope>NUCLEOTIDE SEQUENCE</scope>
</reference>
<evidence type="ECO:0000313" key="2">
    <source>
        <dbReference type="EMBL" id="CAG8958263.1"/>
    </source>
</evidence>
<organism evidence="2 3">
    <name type="scientific">Hymenoscyphus fraxineus</name>
    <dbReference type="NCBI Taxonomy" id="746836"/>
    <lineage>
        <taxon>Eukaryota</taxon>
        <taxon>Fungi</taxon>
        <taxon>Dikarya</taxon>
        <taxon>Ascomycota</taxon>
        <taxon>Pezizomycotina</taxon>
        <taxon>Leotiomycetes</taxon>
        <taxon>Helotiales</taxon>
        <taxon>Helotiaceae</taxon>
        <taxon>Hymenoscyphus</taxon>
    </lineage>
</organism>
<comment type="caution">
    <text evidence="2">The sequence shown here is derived from an EMBL/GenBank/DDBJ whole genome shotgun (WGS) entry which is preliminary data.</text>
</comment>
<proteinExistence type="predicted"/>
<evidence type="ECO:0000256" key="1">
    <source>
        <dbReference type="SAM" id="MobiDB-lite"/>
    </source>
</evidence>
<protein>
    <submittedName>
        <fullName evidence="2">Uncharacterized protein</fullName>
    </submittedName>
</protein>
<keyword evidence="3" id="KW-1185">Reference proteome</keyword>
<dbReference type="EMBL" id="CAJVRL010000081">
    <property type="protein sequence ID" value="CAG8958263.1"/>
    <property type="molecule type" value="Genomic_DNA"/>
</dbReference>